<evidence type="ECO:0000256" key="2">
    <source>
        <dbReference type="ARBA" id="ARBA00007776"/>
    </source>
</evidence>
<keyword evidence="5 8" id="KW-0133">Cell shape</keyword>
<feature type="transmembrane region" description="Helical" evidence="9">
    <location>
        <begin position="69"/>
        <end position="87"/>
    </location>
</feature>
<dbReference type="AlphaFoldDB" id="A0A191ZGG5"/>
<dbReference type="NCBIfam" id="TIGR03426">
    <property type="entry name" value="shape_MreD"/>
    <property type="match status" value="1"/>
</dbReference>
<evidence type="ECO:0000256" key="7">
    <source>
        <dbReference type="ARBA" id="ARBA00023136"/>
    </source>
</evidence>
<comment type="similarity">
    <text evidence="2 8">Belongs to the MreD family.</text>
</comment>
<dbReference type="EMBL" id="CP016027">
    <property type="protein sequence ID" value="ANJ66976.1"/>
    <property type="molecule type" value="Genomic_DNA"/>
</dbReference>
<gene>
    <name evidence="10" type="ORF">A9404_05910</name>
</gene>
<feature type="transmembrane region" description="Helical" evidence="9">
    <location>
        <begin position="99"/>
        <end position="118"/>
    </location>
</feature>
<feature type="transmembrane region" description="Helical" evidence="9">
    <location>
        <begin position="6"/>
        <end position="27"/>
    </location>
</feature>
<keyword evidence="4 9" id="KW-0812">Transmembrane</keyword>
<keyword evidence="8" id="KW-0997">Cell inner membrane</keyword>
<dbReference type="GO" id="GO:0008360">
    <property type="term" value="P:regulation of cell shape"/>
    <property type="evidence" value="ECO:0007669"/>
    <property type="project" value="UniProtKB-UniRule"/>
</dbReference>
<dbReference type="GO" id="GO:0005886">
    <property type="term" value="C:plasma membrane"/>
    <property type="evidence" value="ECO:0007669"/>
    <property type="project" value="UniProtKB-SubCell"/>
</dbReference>
<dbReference type="STRING" id="1860122.A9404_05910"/>
<sequence length="158" mass="17412">MRGEWLAILLTTTLALVLTLVPFGDWYQQHAPQWLLLTVLYWCIHSPGRVGLVYAWLMGLLLDVGTAGLLGANALLFTLAAALVLALRQMLSVASPIQQALFIAGLSTVYLLFSLWIQGGITSSMALLDYLSRALANLLAWPVITLVFYLIRARLSRL</sequence>
<reference evidence="10 11" key="1">
    <citation type="submission" date="2016-06" db="EMBL/GenBank/DDBJ databases">
        <title>Insight into the functional genes involving in sulfur oxidation in Pearl River water.</title>
        <authorList>
            <person name="Luo J."/>
            <person name="Tan X."/>
            <person name="Lin W."/>
        </authorList>
    </citation>
    <scope>NUCLEOTIDE SEQUENCE [LARGE SCALE GENOMIC DNA]</scope>
    <source>
        <strain evidence="10 11">LS2</strain>
    </source>
</reference>
<dbReference type="PIRSF" id="PIRSF018472">
    <property type="entry name" value="MreD_proteobac"/>
    <property type="match status" value="1"/>
</dbReference>
<organism evidence="10 11">
    <name type="scientific">Halothiobacillus diazotrophicus</name>
    <dbReference type="NCBI Taxonomy" id="1860122"/>
    <lineage>
        <taxon>Bacteria</taxon>
        <taxon>Pseudomonadati</taxon>
        <taxon>Pseudomonadota</taxon>
        <taxon>Gammaproteobacteria</taxon>
        <taxon>Chromatiales</taxon>
        <taxon>Halothiobacillaceae</taxon>
        <taxon>Halothiobacillus</taxon>
    </lineage>
</organism>
<keyword evidence="6 9" id="KW-1133">Transmembrane helix</keyword>
<keyword evidence="11" id="KW-1185">Reference proteome</keyword>
<accession>A0A191ZGG5</accession>
<dbReference type="InterPro" id="IPR007227">
    <property type="entry name" value="Cell_shape_determining_MreD"/>
</dbReference>
<evidence type="ECO:0000256" key="9">
    <source>
        <dbReference type="SAM" id="Phobius"/>
    </source>
</evidence>
<protein>
    <recommendedName>
        <fullName evidence="8">Rod shape-determining protein MreD</fullName>
    </recommendedName>
</protein>
<dbReference type="PANTHER" id="PTHR37484">
    <property type="entry name" value="ROD SHAPE-DETERMINING PROTEIN MRED"/>
    <property type="match status" value="1"/>
</dbReference>
<proteinExistence type="inferred from homology"/>
<evidence type="ECO:0000313" key="11">
    <source>
        <dbReference type="Proteomes" id="UP000078596"/>
    </source>
</evidence>
<dbReference type="KEGG" id="haz:A9404_05910"/>
<evidence type="ECO:0000256" key="6">
    <source>
        <dbReference type="ARBA" id="ARBA00022989"/>
    </source>
</evidence>
<dbReference type="RefSeq" id="WP_066099338.1">
    <property type="nucleotide sequence ID" value="NZ_CP016027.1"/>
</dbReference>
<evidence type="ECO:0000256" key="1">
    <source>
        <dbReference type="ARBA" id="ARBA00004651"/>
    </source>
</evidence>
<evidence type="ECO:0000256" key="5">
    <source>
        <dbReference type="ARBA" id="ARBA00022960"/>
    </source>
</evidence>
<evidence type="ECO:0000313" key="10">
    <source>
        <dbReference type="EMBL" id="ANJ66976.1"/>
    </source>
</evidence>
<evidence type="ECO:0000256" key="3">
    <source>
        <dbReference type="ARBA" id="ARBA00022475"/>
    </source>
</evidence>
<dbReference type="PANTHER" id="PTHR37484:SF1">
    <property type="entry name" value="ROD SHAPE-DETERMINING PROTEIN MRED"/>
    <property type="match status" value="1"/>
</dbReference>
<comment type="function">
    <text evidence="8">Involved in formation of the rod shape of the cell. May also contribute to regulation of formation of penicillin-binding proteins.</text>
</comment>
<keyword evidence="7 8" id="KW-0472">Membrane</keyword>
<comment type="subcellular location">
    <subcellularLocation>
        <location evidence="8">Cell inner membrane</location>
    </subcellularLocation>
    <subcellularLocation>
        <location evidence="1">Cell membrane</location>
        <topology evidence="1">Multi-pass membrane protein</topology>
    </subcellularLocation>
</comment>
<name>A0A191ZGG5_9GAMM</name>
<dbReference type="Pfam" id="PF04093">
    <property type="entry name" value="MreD"/>
    <property type="match status" value="1"/>
</dbReference>
<evidence type="ECO:0000256" key="4">
    <source>
        <dbReference type="ARBA" id="ARBA00022692"/>
    </source>
</evidence>
<dbReference type="InterPro" id="IPR026034">
    <property type="entry name" value="MreD_proteobac"/>
</dbReference>
<dbReference type="Proteomes" id="UP000078596">
    <property type="component" value="Chromosome"/>
</dbReference>
<feature type="transmembrane region" description="Helical" evidence="9">
    <location>
        <begin position="130"/>
        <end position="151"/>
    </location>
</feature>
<keyword evidence="3 8" id="KW-1003">Cell membrane</keyword>
<evidence type="ECO:0000256" key="8">
    <source>
        <dbReference type="PIRNR" id="PIRNR018472"/>
    </source>
</evidence>